<organism evidence="1 2">
    <name type="scientific">Peptoniphilus duerdenii ATCC BAA-1640</name>
    <dbReference type="NCBI Taxonomy" id="862517"/>
    <lineage>
        <taxon>Bacteria</taxon>
        <taxon>Bacillati</taxon>
        <taxon>Bacillota</taxon>
        <taxon>Tissierellia</taxon>
        <taxon>Tissierellales</taxon>
        <taxon>Peptoniphilaceae</taxon>
        <taxon>Peptoniphilus</taxon>
    </lineage>
</organism>
<dbReference type="STRING" id="862517.HMPREF9225_1965"/>
<dbReference type="Proteomes" id="UP000003280">
    <property type="component" value="Unassembled WGS sequence"/>
</dbReference>
<evidence type="ECO:0000313" key="1">
    <source>
        <dbReference type="EMBL" id="EFM24544.1"/>
    </source>
</evidence>
<comment type="caution">
    <text evidence="1">The sequence shown here is derived from an EMBL/GenBank/DDBJ whole genome shotgun (WGS) entry which is preliminary data.</text>
</comment>
<accession>E0NP76</accession>
<protein>
    <submittedName>
        <fullName evidence="1">Uncharacterized protein</fullName>
    </submittedName>
</protein>
<sequence>MSRALRRACNFKFYFSLLRFKKLIYLSLDNNFLKAYDNI</sequence>
<reference evidence="1 2" key="1">
    <citation type="submission" date="2010-07" db="EMBL/GenBank/DDBJ databases">
        <authorList>
            <person name="Muzny D."/>
            <person name="Qin X."/>
            <person name="Deng J."/>
            <person name="Jiang H."/>
            <person name="Liu Y."/>
            <person name="Qu J."/>
            <person name="Song X.-Z."/>
            <person name="Zhang L."/>
            <person name="Thornton R."/>
            <person name="Coyle M."/>
            <person name="Francisco L."/>
            <person name="Jackson L."/>
            <person name="Javaid M."/>
            <person name="Korchina V."/>
            <person name="Kovar C."/>
            <person name="Mata R."/>
            <person name="Mathew T."/>
            <person name="Ngo R."/>
            <person name="Nguyen L."/>
            <person name="Nguyen N."/>
            <person name="Okwuonu G."/>
            <person name="Ongeri F."/>
            <person name="Pham C."/>
            <person name="Simmons D."/>
            <person name="Wilczek-Boney K."/>
            <person name="Hale W."/>
            <person name="Jakkamsetti A."/>
            <person name="Pham P."/>
            <person name="Ruth R."/>
            <person name="San Lucas F."/>
            <person name="Warren J."/>
            <person name="Zhang J."/>
            <person name="Zhao Z."/>
            <person name="Zhou C."/>
            <person name="Zhu D."/>
            <person name="Lee S."/>
            <person name="Bess C."/>
            <person name="Blankenburg K."/>
            <person name="Forbes L."/>
            <person name="Fu Q."/>
            <person name="Gubbala S."/>
            <person name="Hirani K."/>
            <person name="Jayaseelan J.C."/>
            <person name="Lara F."/>
            <person name="Munidasa M."/>
            <person name="Palculict T."/>
            <person name="Patil S."/>
            <person name="Pu L.-L."/>
            <person name="Saada N."/>
            <person name="Tang L."/>
            <person name="Weissenberger G."/>
            <person name="Zhu Y."/>
            <person name="Hemphill L."/>
            <person name="Shang Y."/>
            <person name="Youmans B."/>
            <person name="Ayvaz T."/>
            <person name="Ross M."/>
            <person name="Santibanez J."/>
            <person name="Aqrawi P."/>
            <person name="Gross S."/>
            <person name="Joshi V."/>
            <person name="Fowler G."/>
            <person name="Nazareth L."/>
            <person name="Reid J."/>
            <person name="Worley K."/>
            <person name="Petrosino J."/>
            <person name="Highlander S."/>
            <person name="Gibbs R."/>
        </authorList>
    </citation>
    <scope>NUCLEOTIDE SEQUENCE [LARGE SCALE GENOMIC DNA]</scope>
    <source>
        <strain evidence="1 2">ATCC BAA-1640</strain>
    </source>
</reference>
<name>E0NP76_9FIRM</name>
<gene>
    <name evidence="1" type="ORF">HMPREF9225_1965</name>
</gene>
<dbReference type="HOGENOM" id="CLU_3314312_0_0_9"/>
<dbReference type="AlphaFoldDB" id="E0NP76"/>
<dbReference type="EMBL" id="AEEH01000053">
    <property type="protein sequence ID" value="EFM24544.1"/>
    <property type="molecule type" value="Genomic_DNA"/>
</dbReference>
<proteinExistence type="predicted"/>
<evidence type="ECO:0000313" key="2">
    <source>
        <dbReference type="Proteomes" id="UP000003280"/>
    </source>
</evidence>
<keyword evidence="2" id="KW-1185">Reference proteome</keyword>